<proteinExistence type="predicted"/>
<dbReference type="EMBL" id="JBHSFW010000002">
    <property type="protein sequence ID" value="MFC4618540.1"/>
    <property type="molecule type" value="Genomic_DNA"/>
</dbReference>
<dbReference type="PROSITE" id="PS50965">
    <property type="entry name" value="NERD"/>
    <property type="match status" value="1"/>
</dbReference>
<evidence type="ECO:0000259" key="1">
    <source>
        <dbReference type="PROSITE" id="PS50965"/>
    </source>
</evidence>
<organism evidence="2 3">
    <name type="scientific">Camelliibacillus cellulosilyticus</name>
    <dbReference type="NCBI Taxonomy" id="2174486"/>
    <lineage>
        <taxon>Bacteria</taxon>
        <taxon>Bacillati</taxon>
        <taxon>Bacillota</taxon>
        <taxon>Bacilli</taxon>
        <taxon>Bacillales</taxon>
        <taxon>Sporolactobacillaceae</taxon>
        <taxon>Camelliibacillus</taxon>
    </lineage>
</organism>
<feature type="domain" description="NERD" evidence="1">
    <location>
        <begin position="30"/>
        <end position="151"/>
    </location>
</feature>
<keyword evidence="3" id="KW-1185">Reference proteome</keyword>
<evidence type="ECO:0000313" key="3">
    <source>
        <dbReference type="Proteomes" id="UP001596022"/>
    </source>
</evidence>
<protein>
    <submittedName>
        <fullName evidence="2">Nuclease-related domain-containing protein</fullName>
    </submittedName>
</protein>
<dbReference type="InterPro" id="IPR011528">
    <property type="entry name" value="NERD"/>
</dbReference>
<gene>
    <name evidence="2" type="ORF">ACFO4N_07300</name>
</gene>
<accession>A0ABV9GMR2</accession>
<evidence type="ECO:0000313" key="2">
    <source>
        <dbReference type="EMBL" id="MFC4618540.1"/>
    </source>
</evidence>
<name>A0ABV9GMR2_9BACL</name>
<reference evidence="3" key="1">
    <citation type="journal article" date="2019" name="Int. J. Syst. Evol. Microbiol.">
        <title>The Global Catalogue of Microorganisms (GCM) 10K type strain sequencing project: providing services to taxonomists for standard genome sequencing and annotation.</title>
        <authorList>
            <consortium name="The Broad Institute Genomics Platform"/>
            <consortium name="The Broad Institute Genome Sequencing Center for Infectious Disease"/>
            <person name="Wu L."/>
            <person name="Ma J."/>
        </authorList>
    </citation>
    <scope>NUCLEOTIDE SEQUENCE [LARGE SCALE GENOMIC DNA]</scope>
    <source>
        <strain evidence="3">CGMCC 1.16306</strain>
    </source>
</reference>
<sequence>MLKLKALLDNLPLNHRERPAVEEEYRKKLSGFFGERNTAYHLKFLQHDFYRIHHNIRLSNREGGFYQMDFNISSSNFLALAEVKNLAGEITFNTTFNQLTRRYKGKVERFENPIIQVNNQRYWHSHFLERNHFDNIPIECFVVFSHPNCTLNIDNKNHPIVDYIVLAEELPNKIKKLRLKYDTQIFPNGTLNTLSKLLLEKNTPNNLDVLKKFNIAIDELITGVSCPKCLHLPMTYHRQNWICDSCHHTSETAHYQKLHEYKLLGISAISIREGCRMLLIDNPQALRRLLIKMRLKVRGNNKARVYFLDSGALKNYKPPFNSDYFQLK</sequence>
<comment type="caution">
    <text evidence="2">The sequence shown here is derived from an EMBL/GenBank/DDBJ whole genome shotgun (WGS) entry which is preliminary data.</text>
</comment>
<dbReference type="Proteomes" id="UP001596022">
    <property type="component" value="Unassembled WGS sequence"/>
</dbReference>
<dbReference type="Pfam" id="PF08378">
    <property type="entry name" value="NERD"/>
    <property type="match status" value="1"/>
</dbReference>